<comment type="caution">
    <text evidence="5">The sequence shown here is derived from an EMBL/GenBank/DDBJ whole genome shotgun (WGS) entry which is preliminary data.</text>
</comment>
<evidence type="ECO:0000256" key="1">
    <source>
        <dbReference type="ARBA" id="ARBA00007756"/>
    </source>
</evidence>
<evidence type="ECO:0000313" key="5">
    <source>
        <dbReference type="EMBL" id="PVV00314.1"/>
    </source>
</evidence>
<dbReference type="InterPro" id="IPR006762">
    <property type="entry name" value="Gtr1_RagA"/>
</dbReference>
<gene>
    <name evidence="5" type="ORF">BB560_005312</name>
</gene>
<keyword evidence="2 4" id="KW-0547">Nucleotide-binding</keyword>
<dbReference type="GO" id="GO:0000329">
    <property type="term" value="C:fungal-type vacuole membrane"/>
    <property type="evidence" value="ECO:0007669"/>
    <property type="project" value="TreeGrafter"/>
</dbReference>
<keyword evidence="6" id="KW-1185">Reference proteome</keyword>
<dbReference type="OrthoDB" id="26136at2759"/>
<name>A0A2T9Z6U4_9FUNG</name>
<evidence type="ECO:0000313" key="6">
    <source>
        <dbReference type="Proteomes" id="UP000245609"/>
    </source>
</evidence>
<dbReference type="Proteomes" id="UP000245609">
    <property type="component" value="Unassembled WGS sequence"/>
</dbReference>
<evidence type="ECO:0000256" key="2">
    <source>
        <dbReference type="ARBA" id="ARBA00022741"/>
    </source>
</evidence>
<dbReference type="Gene3D" id="3.40.50.300">
    <property type="entry name" value="P-loop containing nucleotide triphosphate hydrolases"/>
    <property type="match status" value="1"/>
</dbReference>
<dbReference type="GO" id="GO:0005634">
    <property type="term" value="C:nucleus"/>
    <property type="evidence" value="ECO:0007669"/>
    <property type="project" value="TreeGrafter"/>
</dbReference>
<dbReference type="GO" id="GO:0003924">
    <property type="term" value="F:GTPase activity"/>
    <property type="evidence" value="ECO:0007669"/>
    <property type="project" value="UniProtKB-UniRule"/>
</dbReference>
<dbReference type="GO" id="GO:1990131">
    <property type="term" value="C:Gtr1-Gtr2 GTPase complex"/>
    <property type="evidence" value="ECO:0007669"/>
    <property type="project" value="UniProtKB-UniRule"/>
</dbReference>
<keyword evidence="3 4" id="KW-0342">GTP-binding</keyword>
<dbReference type="AlphaFoldDB" id="A0A2T9Z6U4"/>
<dbReference type="SUPFAM" id="SSF52540">
    <property type="entry name" value="P-loop containing nucleoside triphosphate hydrolases"/>
    <property type="match status" value="1"/>
</dbReference>
<dbReference type="PANTHER" id="PTHR11259">
    <property type="entry name" value="RAS-RELATED GTP BINDING RAG/GTR YEAST"/>
    <property type="match status" value="1"/>
</dbReference>
<evidence type="ECO:0000256" key="3">
    <source>
        <dbReference type="ARBA" id="ARBA00023134"/>
    </source>
</evidence>
<comment type="function">
    <text evidence="4">GTPase involved in activation of the TORC1 signaling pathway, which promotes growth and represses autophagy in nutrient-rich conditions.</text>
</comment>
<dbReference type="GO" id="GO:0009267">
    <property type="term" value="P:cellular response to starvation"/>
    <property type="evidence" value="ECO:0007669"/>
    <property type="project" value="TreeGrafter"/>
</dbReference>
<dbReference type="PANTHER" id="PTHR11259:SF2">
    <property type="entry name" value="GH16429P"/>
    <property type="match status" value="1"/>
</dbReference>
<protein>
    <recommendedName>
        <fullName evidence="4">GTP-binding protein</fullName>
    </recommendedName>
</protein>
<dbReference type="GO" id="GO:0005525">
    <property type="term" value="F:GTP binding"/>
    <property type="evidence" value="ECO:0007669"/>
    <property type="project" value="UniProtKB-UniRule"/>
</dbReference>
<reference evidence="5 6" key="1">
    <citation type="journal article" date="2018" name="MBio">
        <title>Comparative Genomics Reveals the Core Gene Toolbox for the Fungus-Insect Symbiosis.</title>
        <authorList>
            <person name="Wang Y."/>
            <person name="Stata M."/>
            <person name="Wang W."/>
            <person name="Stajich J.E."/>
            <person name="White M.M."/>
            <person name="Moncalvo J.M."/>
        </authorList>
    </citation>
    <scope>NUCLEOTIDE SEQUENCE [LARGE SCALE GENOMIC DNA]</scope>
    <source>
        <strain evidence="5 6">SC-DP-2</strain>
    </source>
</reference>
<dbReference type="STRING" id="133381.A0A2T9Z6U4"/>
<dbReference type="Pfam" id="PF04670">
    <property type="entry name" value="Gtr1_RagA"/>
    <property type="match status" value="1"/>
</dbReference>
<comment type="similarity">
    <text evidence="1 4">Belongs to the GTR/RAG GTP-binding protein family.</text>
</comment>
<dbReference type="GO" id="GO:1904263">
    <property type="term" value="P:positive regulation of TORC1 signaling"/>
    <property type="evidence" value="ECO:0007669"/>
    <property type="project" value="TreeGrafter"/>
</dbReference>
<sequence length="331" mass="38283">MYIDRDDQSYVDVFSVPSDESTPRILILGPPRSGVTSILMCIFEKRDQLETVFLQSTTELTRYSMYGGIEIFDLPVEANEHSYELTNISPFLSSNTIIIFVIDTQDDIQRSLLYLFSTMETAFRHQPDIQFHIFLHKIDGLSEELRQDINQDIQHRVLTNIDYEGWDSSLVQFHETSIYNKSIYEAMSRVSNKLIPNSNILENILTSLCYKSNLDKAYLFDIENKLFIATDSFPYASQYHQFCFDTVDLVEDLTSLSFQLNKNQTTDSKLLSLIQLDANFFIMTYQVSKLMLVCIVRDSVSRNISLLEFNAKKVSTSIKKVLEQSWTSSED</sequence>
<dbReference type="GO" id="GO:0010507">
    <property type="term" value="P:negative regulation of autophagy"/>
    <property type="evidence" value="ECO:0007669"/>
    <property type="project" value="TreeGrafter"/>
</dbReference>
<comment type="subunit">
    <text evidence="4">Component of the GSE complex.</text>
</comment>
<evidence type="ECO:0000256" key="4">
    <source>
        <dbReference type="RuleBase" id="RU367014"/>
    </source>
</evidence>
<dbReference type="InterPro" id="IPR027417">
    <property type="entry name" value="P-loop_NTPase"/>
</dbReference>
<accession>A0A2T9Z6U4</accession>
<proteinExistence type="inferred from homology"/>
<dbReference type="Gene3D" id="3.30.450.190">
    <property type="match status" value="1"/>
</dbReference>
<organism evidence="5 6">
    <name type="scientific">Smittium megazygosporum</name>
    <dbReference type="NCBI Taxonomy" id="133381"/>
    <lineage>
        <taxon>Eukaryota</taxon>
        <taxon>Fungi</taxon>
        <taxon>Fungi incertae sedis</taxon>
        <taxon>Zoopagomycota</taxon>
        <taxon>Kickxellomycotina</taxon>
        <taxon>Harpellomycetes</taxon>
        <taxon>Harpellales</taxon>
        <taxon>Legeriomycetaceae</taxon>
        <taxon>Smittium</taxon>
    </lineage>
</organism>
<dbReference type="EMBL" id="MBFS01002100">
    <property type="protein sequence ID" value="PVV00314.1"/>
    <property type="molecule type" value="Genomic_DNA"/>
</dbReference>